<gene>
    <name evidence="3" type="ORF">NBRC110019_14930</name>
</gene>
<dbReference type="PANTHER" id="PTHR34220">
    <property type="entry name" value="SENSOR HISTIDINE KINASE YPDA"/>
    <property type="match status" value="1"/>
</dbReference>
<dbReference type="EMBL" id="BRVP01000008">
    <property type="protein sequence ID" value="GLB52453.1"/>
    <property type="molecule type" value="Genomic_DNA"/>
</dbReference>
<feature type="transmembrane region" description="Helical" evidence="1">
    <location>
        <begin position="12"/>
        <end position="29"/>
    </location>
</feature>
<accession>A0A9W6B7Z8</accession>
<dbReference type="Proteomes" id="UP001143545">
    <property type="component" value="Unassembled WGS sequence"/>
</dbReference>
<evidence type="ECO:0000313" key="4">
    <source>
        <dbReference type="Proteomes" id="UP001143545"/>
    </source>
</evidence>
<dbReference type="AlphaFoldDB" id="A0A9W6B7Z8"/>
<comment type="caution">
    <text evidence="3">The sequence shown here is derived from an EMBL/GenBank/DDBJ whole genome shotgun (WGS) entry which is preliminary data.</text>
</comment>
<protein>
    <recommendedName>
        <fullName evidence="2">Signal transduction histidine kinase internal region domain-containing protein</fullName>
    </recommendedName>
</protein>
<keyword evidence="4" id="KW-1185">Reference proteome</keyword>
<dbReference type="PANTHER" id="PTHR34220:SF7">
    <property type="entry name" value="SENSOR HISTIDINE KINASE YPDA"/>
    <property type="match status" value="1"/>
</dbReference>
<dbReference type="GO" id="GO:0000155">
    <property type="term" value="F:phosphorelay sensor kinase activity"/>
    <property type="evidence" value="ECO:0007669"/>
    <property type="project" value="InterPro"/>
</dbReference>
<feature type="domain" description="Signal transduction histidine kinase internal region" evidence="2">
    <location>
        <begin position="42"/>
        <end position="101"/>
    </location>
</feature>
<dbReference type="InterPro" id="IPR010559">
    <property type="entry name" value="Sig_transdc_His_kin_internal"/>
</dbReference>
<dbReference type="InterPro" id="IPR050640">
    <property type="entry name" value="Bact_2-comp_sensor_kinase"/>
</dbReference>
<name>A0A9W6B7Z8_9FLAO</name>
<reference evidence="3" key="1">
    <citation type="submission" date="2022-07" db="EMBL/GenBank/DDBJ databases">
        <title>Taxonomy of Novel Oxalotrophic and Methylotrophic Bacteria.</title>
        <authorList>
            <person name="Sahin N."/>
            <person name="Tani A."/>
        </authorList>
    </citation>
    <scope>NUCLEOTIDE SEQUENCE</scope>
    <source>
        <strain evidence="3">AM327</strain>
    </source>
</reference>
<dbReference type="Pfam" id="PF06580">
    <property type="entry name" value="His_kinase"/>
    <property type="match status" value="1"/>
</dbReference>
<dbReference type="GO" id="GO:0016020">
    <property type="term" value="C:membrane"/>
    <property type="evidence" value="ECO:0007669"/>
    <property type="project" value="InterPro"/>
</dbReference>
<keyword evidence="1" id="KW-0472">Membrane</keyword>
<evidence type="ECO:0000313" key="3">
    <source>
        <dbReference type="EMBL" id="GLB52453.1"/>
    </source>
</evidence>
<sequence length="101" mass="11446">MPPENGFLGNNFIIPFLGVFALSLVFKLNNNLKEIQHKKVIAELSYLKAKINPHFLFNTLNNIYSLALKKSDITADAVLKLSGMMRYVVTESNHQKVPLEK</sequence>
<keyword evidence="1" id="KW-0812">Transmembrane</keyword>
<proteinExistence type="predicted"/>
<evidence type="ECO:0000259" key="2">
    <source>
        <dbReference type="Pfam" id="PF06580"/>
    </source>
</evidence>
<evidence type="ECO:0000256" key="1">
    <source>
        <dbReference type="SAM" id="Phobius"/>
    </source>
</evidence>
<organism evidence="3 4">
    <name type="scientific">Neptunitalea chrysea</name>
    <dbReference type="NCBI Taxonomy" id="1647581"/>
    <lineage>
        <taxon>Bacteria</taxon>
        <taxon>Pseudomonadati</taxon>
        <taxon>Bacteroidota</taxon>
        <taxon>Flavobacteriia</taxon>
        <taxon>Flavobacteriales</taxon>
        <taxon>Flavobacteriaceae</taxon>
        <taxon>Neptunitalea</taxon>
    </lineage>
</organism>
<keyword evidence="1" id="KW-1133">Transmembrane helix</keyword>